<dbReference type="Pfam" id="PF06725">
    <property type="entry name" value="3D"/>
    <property type="match status" value="1"/>
</dbReference>
<proteinExistence type="predicted"/>
<dbReference type="Pfam" id="PF07501">
    <property type="entry name" value="G5"/>
    <property type="match status" value="1"/>
</dbReference>
<dbReference type="InterPro" id="IPR007137">
    <property type="entry name" value="DUF348"/>
</dbReference>
<evidence type="ECO:0000259" key="2">
    <source>
        <dbReference type="PROSITE" id="PS51109"/>
    </source>
</evidence>
<name>A0A2J6WFX6_9BACT</name>
<sequence length="329" mass="37383">MVMVEKIVKTLIIVIFLTFVFLFSFGHVYTITDTADYKIYQVLSFKELTVSEVLSKAHLTTRPEDIVVPNLNESFDSGKITIMRSRPIEVTIDKQTKIYYTTKVVVSDFLESIGITLGDKDYISIPLNSELNSNKLIIKRYQEKEKIVKVSIPYKTIYVKDPMVASGMIYLKQDGENGVKELHYKEIYFGGDKIREDFIYEKITKMPITKTYVEGTANPPKEYVKSFDAIATAYSPTIGETDSNPWMTASGLRSSFGIVAVDPTVIPMGTLLYVEGYGYAIAGDTGGAIKGNRIDVFFYYPYEASRWGVRKVRVYILDGKWKFQGKLNY</sequence>
<gene>
    <name evidence="3" type="ORF">C0189_00385</name>
</gene>
<accession>A0A2J6WFX6</accession>
<keyword evidence="1" id="KW-0732">Signal</keyword>
<evidence type="ECO:0000313" key="4">
    <source>
        <dbReference type="Proteomes" id="UP000237040"/>
    </source>
</evidence>
<dbReference type="Proteomes" id="UP000237040">
    <property type="component" value="Unassembled WGS sequence"/>
</dbReference>
<dbReference type="GO" id="GO:0009254">
    <property type="term" value="P:peptidoglycan turnover"/>
    <property type="evidence" value="ECO:0007669"/>
    <property type="project" value="InterPro"/>
</dbReference>
<dbReference type="Gene3D" id="2.40.40.10">
    <property type="entry name" value="RlpA-like domain"/>
    <property type="match status" value="1"/>
</dbReference>
<dbReference type="SUPFAM" id="SSF50685">
    <property type="entry name" value="Barwin-like endoglucanases"/>
    <property type="match status" value="1"/>
</dbReference>
<dbReference type="EMBL" id="PNIL01000005">
    <property type="protein sequence ID" value="PMP68851.1"/>
    <property type="molecule type" value="Genomic_DNA"/>
</dbReference>
<dbReference type="GO" id="GO:0004553">
    <property type="term" value="F:hydrolase activity, hydrolyzing O-glycosyl compounds"/>
    <property type="evidence" value="ECO:0007669"/>
    <property type="project" value="InterPro"/>
</dbReference>
<dbReference type="PANTHER" id="PTHR39160">
    <property type="entry name" value="CELL WALL-BINDING PROTEIN YOCH"/>
    <property type="match status" value="1"/>
</dbReference>
<feature type="domain" description="G5" evidence="2">
    <location>
        <begin position="138"/>
        <end position="218"/>
    </location>
</feature>
<dbReference type="InterPro" id="IPR059180">
    <property type="entry name" value="3D_YorM"/>
</dbReference>
<dbReference type="PROSITE" id="PS51109">
    <property type="entry name" value="G5"/>
    <property type="match status" value="1"/>
</dbReference>
<dbReference type="InterPro" id="IPR036908">
    <property type="entry name" value="RlpA-like_sf"/>
</dbReference>
<comment type="caution">
    <text evidence="3">The sequence shown here is derived from an EMBL/GenBank/DDBJ whole genome shotgun (WGS) entry which is preliminary data.</text>
</comment>
<dbReference type="Gene3D" id="2.20.230.10">
    <property type="entry name" value="Resuscitation-promoting factor rpfb"/>
    <property type="match status" value="1"/>
</dbReference>
<protein>
    <recommendedName>
        <fullName evidence="2">G5 domain-containing protein</fullName>
    </recommendedName>
</protein>
<evidence type="ECO:0000313" key="3">
    <source>
        <dbReference type="EMBL" id="PMP68851.1"/>
    </source>
</evidence>
<dbReference type="GO" id="GO:0019867">
    <property type="term" value="C:outer membrane"/>
    <property type="evidence" value="ECO:0007669"/>
    <property type="project" value="InterPro"/>
</dbReference>
<dbReference type="CDD" id="cd14667">
    <property type="entry name" value="3D_containing_proteins"/>
    <property type="match status" value="1"/>
</dbReference>
<organism evidence="3 4">
    <name type="scientific">Caldisericum exile</name>
    <dbReference type="NCBI Taxonomy" id="693075"/>
    <lineage>
        <taxon>Bacteria</taxon>
        <taxon>Pseudomonadati</taxon>
        <taxon>Caldisericota/Cryosericota group</taxon>
        <taxon>Caldisericota</taxon>
        <taxon>Caldisericia</taxon>
        <taxon>Caldisericales</taxon>
        <taxon>Caldisericaceae</taxon>
        <taxon>Caldisericum</taxon>
    </lineage>
</organism>
<dbReference type="PANTHER" id="PTHR39160:SF4">
    <property type="entry name" value="RESUSCITATION-PROMOTING FACTOR RPFB"/>
    <property type="match status" value="1"/>
</dbReference>
<reference evidence="3 4" key="1">
    <citation type="submission" date="2018-01" db="EMBL/GenBank/DDBJ databases">
        <title>Metagenomic assembled genomes from two thermal pools in the Uzon Caldera, Kamchatka, Russia.</title>
        <authorList>
            <person name="Wilkins L."/>
            <person name="Ettinger C."/>
        </authorList>
    </citation>
    <scope>NUCLEOTIDE SEQUENCE [LARGE SCALE GENOMIC DNA]</scope>
    <source>
        <strain evidence="3">ZAV-07</strain>
    </source>
</reference>
<dbReference type="InterPro" id="IPR010611">
    <property type="entry name" value="3D_dom"/>
</dbReference>
<dbReference type="SMART" id="SM01208">
    <property type="entry name" value="G5"/>
    <property type="match status" value="1"/>
</dbReference>
<dbReference type="AlphaFoldDB" id="A0A2J6WFX6"/>
<dbReference type="InterPro" id="IPR051933">
    <property type="entry name" value="Resuscitation_pf_RpfB"/>
</dbReference>
<evidence type="ECO:0000256" key="1">
    <source>
        <dbReference type="ARBA" id="ARBA00022729"/>
    </source>
</evidence>
<dbReference type="InterPro" id="IPR011098">
    <property type="entry name" value="G5_dom"/>
</dbReference>
<dbReference type="Pfam" id="PF03990">
    <property type="entry name" value="DUF348"/>
    <property type="match status" value="2"/>
</dbReference>